<reference evidence="2" key="1">
    <citation type="submission" date="2021-10" db="EMBL/GenBank/DDBJ databases">
        <title>De novo Genome Assembly of Clathrus columnatus (Basidiomycota, Fungi) Using Illumina and Nanopore Sequence Data.</title>
        <authorList>
            <person name="Ogiso-Tanaka E."/>
            <person name="Itagaki H."/>
            <person name="Hosoya T."/>
            <person name="Hosaka K."/>
        </authorList>
    </citation>
    <scope>NUCLEOTIDE SEQUENCE</scope>
    <source>
        <strain evidence="2">MO-923</strain>
    </source>
</reference>
<feature type="transmembrane region" description="Helical" evidence="1">
    <location>
        <begin position="20"/>
        <end position="40"/>
    </location>
</feature>
<feature type="transmembrane region" description="Helical" evidence="1">
    <location>
        <begin position="340"/>
        <end position="363"/>
    </location>
</feature>
<feature type="transmembrane region" description="Helical" evidence="1">
    <location>
        <begin position="735"/>
        <end position="759"/>
    </location>
</feature>
<dbReference type="AlphaFoldDB" id="A0AAV5AL06"/>
<dbReference type="EMBL" id="BPWL01000009">
    <property type="protein sequence ID" value="GJJ13819.1"/>
    <property type="molecule type" value="Genomic_DNA"/>
</dbReference>
<name>A0AAV5AL06_9AGAM</name>
<feature type="transmembrane region" description="Helical" evidence="1">
    <location>
        <begin position="592"/>
        <end position="610"/>
    </location>
</feature>
<keyword evidence="3" id="KW-1185">Reference proteome</keyword>
<feature type="transmembrane region" description="Helical" evidence="1">
    <location>
        <begin position="479"/>
        <end position="499"/>
    </location>
</feature>
<keyword evidence="1" id="KW-0472">Membrane</keyword>
<sequence>MTIIASEPIPPVSEDTNTFLRSFGKALAIFFLPHLFAFILQSSHLLRLYIALLVAPNPDSHEPEKTPDSVKPWTFGRKWRIISAIVVLSILSIVQFYSTVFQNLSPESFAEAVIKFNNYILFIVSFFSVASITGQISHPHKYSVHRNPNGSSVCISQSGLGLQGTRQQLLLALLLGFIVVIFAFLMVGGLFGPNHTLPIAVVTMAYISSILTVVARWPLRPPIIVYSVIITAAAIFALLLSNFAATSDTSPSSFVSEPVWDSGSSVIRSLGSFSFLQAAASSLAGGVVIACALRFDFRNTLINGPGPDISYEVALHPTDPKITKGIVIPQSLPCKFPKPYYTLALITWSLTRIAILVSCLVAGFPTKSIYDTSQLAFLVEFPIMIIALFILATIRGESKALWNYKEVWTIDMKAKPSASTLEEGVPLLANKDEVLNTIPIVLAYIYIALLVAQTPNPLELPEFSTVNIQSSTSVSKWRIVSAVLVLSMFLISILQWNIELYLPLQLEALSWAIHTISEYAIYASLFLSVTLITAQVSYPGKVIVHRTSNGHYLTSTQKCFAPLEGFLIALLACSIIIFALVMVTGLSGSSNLFPISVVTMTYVSTIQLVGRIPLRPLTIIYTLFMFIIHALLLSIKYIDPSVFQLEEDSLWKTNVFKSLGYVSFLPATLGSLFTGPLIASMLRFDFSTYINRPSSPPIYFESAIPTPSYQSVGCMPPGIVVSQSLLPKASFPKPYYILAATTWALIRITTLFLCLAFEFPLKSPYDACAFGIFWEFPILVMMLLLFGMMRGEAKALWSYKEKWTIEPRSTSIGEGDKQLPTNDNTINLNVLV</sequence>
<feature type="transmembrane region" description="Helical" evidence="1">
    <location>
        <begin position="375"/>
        <end position="394"/>
    </location>
</feature>
<comment type="caution">
    <text evidence="2">The sequence shown here is derived from an EMBL/GenBank/DDBJ whole genome shotgun (WGS) entry which is preliminary data.</text>
</comment>
<feature type="transmembrane region" description="Helical" evidence="1">
    <location>
        <begin position="169"/>
        <end position="191"/>
    </location>
</feature>
<keyword evidence="1" id="KW-1133">Transmembrane helix</keyword>
<dbReference type="Proteomes" id="UP001050691">
    <property type="component" value="Unassembled WGS sequence"/>
</dbReference>
<keyword evidence="1" id="KW-0812">Transmembrane</keyword>
<organism evidence="2 3">
    <name type="scientific">Clathrus columnatus</name>
    <dbReference type="NCBI Taxonomy" id="1419009"/>
    <lineage>
        <taxon>Eukaryota</taxon>
        <taxon>Fungi</taxon>
        <taxon>Dikarya</taxon>
        <taxon>Basidiomycota</taxon>
        <taxon>Agaricomycotina</taxon>
        <taxon>Agaricomycetes</taxon>
        <taxon>Phallomycetidae</taxon>
        <taxon>Phallales</taxon>
        <taxon>Clathraceae</taxon>
        <taxon>Clathrus</taxon>
    </lineage>
</organism>
<feature type="transmembrane region" description="Helical" evidence="1">
    <location>
        <begin position="771"/>
        <end position="789"/>
    </location>
</feature>
<evidence type="ECO:0000256" key="1">
    <source>
        <dbReference type="SAM" id="Phobius"/>
    </source>
</evidence>
<feature type="transmembrane region" description="Helical" evidence="1">
    <location>
        <begin position="224"/>
        <end position="245"/>
    </location>
</feature>
<feature type="transmembrane region" description="Helical" evidence="1">
    <location>
        <begin position="519"/>
        <end position="538"/>
    </location>
</feature>
<feature type="transmembrane region" description="Helical" evidence="1">
    <location>
        <begin position="559"/>
        <end position="586"/>
    </location>
</feature>
<gene>
    <name evidence="2" type="ORF">Clacol_008076</name>
</gene>
<feature type="transmembrane region" description="Helical" evidence="1">
    <location>
        <begin position="265"/>
        <end position="293"/>
    </location>
</feature>
<evidence type="ECO:0000313" key="3">
    <source>
        <dbReference type="Proteomes" id="UP001050691"/>
    </source>
</evidence>
<feature type="transmembrane region" description="Helical" evidence="1">
    <location>
        <begin position="617"/>
        <end position="638"/>
    </location>
</feature>
<feature type="transmembrane region" description="Helical" evidence="1">
    <location>
        <begin position="79"/>
        <end position="98"/>
    </location>
</feature>
<evidence type="ECO:0000313" key="2">
    <source>
        <dbReference type="EMBL" id="GJJ13819.1"/>
    </source>
</evidence>
<accession>A0AAV5AL06</accession>
<feature type="transmembrane region" description="Helical" evidence="1">
    <location>
        <begin position="118"/>
        <end position="136"/>
    </location>
</feature>
<proteinExistence type="predicted"/>
<feature type="transmembrane region" description="Helical" evidence="1">
    <location>
        <begin position="197"/>
        <end position="217"/>
    </location>
</feature>
<protein>
    <submittedName>
        <fullName evidence="2">Uncharacterized protein</fullName>
    </submittedName>
</protein>
<feature type="transmembrane region" description="Helical" evidence="1">
    <location>
        <begin position="658"/>
        <end position="682"/>
    </location>
</feature>